<keyword evidence="3" id="KW-1185">Reference proteome</keyword>
<dbReference type="EMBL" id="MU006318">
    <property type="protein sequence ID" value="KAF2848354.1"/>
    <property type="molecule type" value="Genomic_DNA"/>
</dbReference>
<evidence type="ECO:0000313" key="2">
    <source>
        <dbReference type="EMBL" id="KAF2848354.1"/>
    </source>
</evidence>
<feature type="region of interest" description="Disordered" evidence="1">
    <location>
        <begin position="1"/>
        <end position="51"/>
    </location>
</feature>
<dbReference type="Proteomes" id="UP000799423">
    <property type="component" value="Unassembled WGS sequence"/>
</dbReference>
<gene>
    <name evidence="2" type="ORF">T440DRAFT_470221</name>
</gene>
<evidence type="ECO:0000313" key="3">
    <source>
        <dbReference type="Proteomes" id="UP000799423"/>
    </source>
</evidence>
<proteinExistence type="predicted"/>
<name>A0A6A7AZV0_9PLEO</name>
<evidence type="ECO:0000256" key="1">
    <source>
        <dbReference type="SAM" id="MobiDB-lite"/>
    </source>
</evidence>
<dbReference type="AlphaFoldDB" id="A0A6A7AZV0"/>
<organism evidence="2 3">
    <name type="scientific">Plenodomus tracheiphilus IPT5</name>
    <dbReference type="NCBI Taxonomy" id="1408161"/>
    <lineage>
        <taxon>Eukaryota</taxon>
        <taxon>Fungi</taxon>
        <taxon>Dikarya</taxon>
        <taxon>Ascomycota</taxon>
        <taxon>Pezizomycotina</taxon>
        <taxon>Dothideomycetes</taxon>
        <taxon>Pleosporomycetidae</taxon>
        <taxon>Pleosporales</taxon>
        <taxon>Pleosporineae</taxon>
        <taxon>Leptosphaeriaceae</taxon>
        <taxon>Plenodomus</taxon>
    </lineage>
</organism>
<reference evidence="2" key="1">
    <citation type="submission" date="2020-01" db="EMBL/GenBank/DDBJ databases">
        <authorList>
            <consortium name="DOE Joint Genome Institute"/>
            <person name="Haridas S."/>
            <person name="Albert R."/>
            <person name="Binder M."/>
            <person name="Bloem J."/>
            <person name="Labutti K."/>
            <person name="Salamov A."/>
            <person name="Andreopoulos B."/>
            <person name="Baker S.E."/>
            <person name="Barry K."/>
            <person name="Bills G."/>
            <person name="Bluhm B.H."/>
            <person name="Cannon C."/>
            <person name="Castanera R."/>
            <person name="Culley D.E."/>
            <person name="Daum C."/>
            <person name="Ezra D."/>
            <person name="Gonzalez J.B."/>
            <person name="Henrissat B."/>
            <person name="Kuo A."/>
            <person name="Liang C."/>
            <person name="Lipzen A."/>
            <person name="Lutzoni F."/>
            <person name="Magnuson J."/>
            <person name="Mondo S."/>
            <person name="Nolan M."/>
            <person name="Ohm R."/>
            <person name="Pangilinan J."/>
            <person name="Park H.-J."/>
            <person name="Ramirez L."/>
            <person name="Alfaro M."/>
            <person name="Sun H."/>
            <person name="Tritt A."/>
            <person name="Yoshinaga Y."/>
            <person name="Zwiers L.-H."/>
            <person name="Turgeon B.G."/>
            <person name="Goodwin S.B."/>
            <person name="Spatafora J.W."/>
            <person name="Crous P.W."/>
            <person name="Grigoriev I.V."/>
        </authorList>
    </citation>
    <scope>NUCLEOTIDE SEQUENCE</scope>
    <source>
        <strain evidence="2">IPT5</strain>
    </source>
</reference>
<sequence length="247" mass="28291">MATESLMNAAGRSSSHPFADLRSASHAHHRTQTYPYKRTPPKYKYSRSRREPVHEARIIRKQDAYIHIASRPWEDDFTAQADHEFAVYYSDDMVLNQRYGKFAELVDRKYGRVGSVRLGEGFGEWVMRRVGEMRGVKEERLGRKIAGGESLSGVMRTTRPTDPDDILGHALLRDVLDPLCYPYCLRPRYKPFFPIIDAVLFFGAATWDWQWHRNASGCWELGYVSETCEGGAFPCSCCGQGNGDMFF</sequence>
<feature type="non-terminal residue" evidence="2">
    <location>
        <position position="247"/>
    </location>
</feature>
<accession>A0A6A7AZV0</accession>
<protein>
    <submittedName>
        <fullName evidence="2">Uncharacterized protein</fullName>
    </submittedName>
</protein>
<dbReference type="OrthoDB" id="5423564at2759"/>